<feature type="compositionally biased region" description="Polar residues" evidence="1">
    <location>
        <begin position="7"/>
        <end position="18"/>
    </location>
</feature>
<keyword evidence="3" id="KW-1185">Reference proteome</keyword>
<dbReference type="EMBL" id="LXQA011226106">
    <property type="protein sequence ID" value="MCI89717.1"/>
    <property type="molecule type" value="Genomic_DNA"/>
</dbReference>
<organism evidence="2 3">
    <name type="scientific">Trifolium medium</name>
    <dbReference type="NCBI Taxonomy" id="97028"/>
    <lineage>
        <taxon>Eukaryota</taxon>
        <taxon>Viridiplantae</taxon>
        <taxon>Streptophyta</taxon>
        <taxon>Embryophyta</taxon>
        <taxon>Tracheophyta</taxon>
        <taxon>Spermatophyta</taxon>
        <taxon>Magnoliopsida</taxon>
        <taxon>eudicotyledons</taxon>
        <taxon>Gunneridae</taxon>
        <taxon>Pentapetalae</taxon>
        <taxon>rosids</taxon>
        <taxon>fabids</taxon>
        <taxon>Fabales</taxon>
        <taxon>Fabaceae</taxon>
        <taxon>Papilionoideae</taxon>
        <taxon>50 kb inversion clade</taxon>
        <taxon>NPAAA clade</taxon>
        <taxon>Hologalegina</taxon>
        <taxon>IRL clade</taxon>
        <taxon>Trifolieae</taxon>
        <taxon>Trifolium</taxon>
    </lineage>
</organism>
<evidence type="ECO:0000256" key="1">
    <source>
        <dbReference type="SAM" id="MobiDB-lite"/>
    </source>
</evidence>
<evidence type="ECO:0000313" key="2">
    <source>
        <dbReference type="EMBL" id="MCI89717.1"/>
    </source>
</evidence>
<feature type="non-terminal residue" evidence="2">
    <location>
        <position position="1"/>
    </location>
</feature>
<feature type="compositionally biased region" description="Pro residues" evidence="1">
    <location>
        <begin position="26"/>
        <end position="37"/>
    </location>
</feature>
<evidence type="ECO:0000313" key="3">
    <source>
        <dbReference type="Proteomes" id="UP000265520"/>
    </source>
</evidence>
<dbReference type="Proteomes" id="UP000265520">
    <property type="component" value="Unassembled WGS sequence"/>
</dbReference>
<name>A0A392VPB4_9FABA</name>
<sequence length="37" mass="3647">SGLDSSIPASTVNPSEIVTSNTNPSPTLPPPSSNPSP</sequence>
<reference evidence="2 3" key="1">
    <citation type="journal article" date="2018" name="Front. Plant Sci.">
        <title>Red Clover (Trifolium pratense) and Zigzag Clover (T. medium) - A Picture of Genomic Similarities and Differences.</title>
        <authorList>
            <person name="Dluhosova J."/>
            <person name="Istvanek J."/>
            <person name="Nedelnik J."/>
            <person name="Repkova J."/>
        </authorList>
    </citation>
    <scope>NUCLEOTIDE SEQUENCE [LARGE SCALE GENOMIC DNA]</scope>
    <source>
        <strain evidence="3">cv. 10/8</strain>
        <tissue evidence="2">Leaf</tissue>
    </source>
</reference>
<proteinExistence type="predicted"/>
<protein>
    <submittedName>
        <fullName evidence="2">Uncharacterized protein</fullName>
    </submittedName>
</protein>
<feature type="region of interest" description="Disordered" evidence="1">
    <location>
        <begin position="1"/>
        <end position="37"/>
    </location>
</feature>
<comment type="caution">
    <text evidence="2">The sequence shown here is derived from an EMBL/GenBank/DDBJ whole genome shotgun (WGS) entry which is preliminary data.</text>
</comment>
<accession>A0A392VPB4</accession>
<dbReference type="AlphaFoldDB" id="A0A392VPB4"/>